<dbReference type="EMBL" id="LR134190">
    <property type="protein sequence ID" value="VEB55173.1"/>
    <property type="molecule type" value="Genomic_DNA"/>
</dbReference>
<accession>A0A3S4LV84</accession>
<dbReference type="Proteomes" id="UP000269208">
    <property type="component" value="Chromosome"/>
</dbReference>
<gene>
    <name evidence="1" type="ORF">NCTC6754_03678</name>
</gene>
<organism evidence="1 2">
    <name type="scientific">Salmonella enterica I</name>
    <dbReference type="NCBI Taxonomy" id="59201"/>
    <lineage>
        <taxon>Bacteria</taxon>
        <taxon>Pseudomonadati</taxon>
        <taxon>Pseudomonadota</taxon>
        <taxon>Gammaproteobacteria</taxon>
        <taxon>Enterobacterales</taxon>
        <taxon>Enterobacteriaceae</taxon>
        <taxon>Salmonella</taxon>
    </lineage>
</organism>
<sequence>MGLAGSITPTSVSPGAMPSLSEGTYCLSTSTIGAAGVVSSERAALGSVCAVGNITANGFAGRCLRARSIATALSLRASQAR</sequence>
<proteinExistence type="predicted"/>
<evidence type="ECO:0000313" key="2">
    <source>
        <dbReference type="Proteomes" id="UP000269208"/>
    </source>
</evidence>
<protein>
    <submittedName>
        <fullName evidence="1">Uncharacterized protein</fullName>
    </submittedName>
</protein>
<evidence type="ECO:0000313" key="1">
    <source>
        <dbReference type="EMBL" id="VEB55173.1"/>
    </source>
</evidence>
<reference evidence="1 2" key="1">
    <citation type="submission" date="2018-12" db="EMBL/GenBank/DDBJ databases">
        <authorList>
            <consortium name="Pathogen Informatics"/>
        </authorList>
    </citation>
    <scope>NUCLEOTIDE SEQUENCE [LARGE SCALE GENOMIC DNA]</scope>
    <source>
        <strain evidence="1 2">NCTC6754</strain>
    </source>
</reference>
<name>A0A3S4LV84_SALET</name>
<dbReference type="AlphaFoldDB" id="A0A3S4LV84"/>